<gene>
    <name evidence="2" type="ORF">HELGO_WM20118</name>
</gene>
<reference evidence="2" key="1">
    <citation type="submission" date="2020-01" db="EMBL/GenBank/DDBJ databases">
        <authorList>
            <person name="Meier V. D."/>
            <person name="Meier V D."/>
        </authorList>
    </citation>
    <scope>NUCLEOTIDE SEQUENCE</scope>
    <source>
        <strain evidence="2">HLG_WM_MAG_10</strain>
    </source>
</reference>
<protein>
    <recommendedName>
        <fullName evidence="1">N-acetyltransferase domain-containing protein</fullName>
    </recommendedName>
</protein>
<accession>A0A6S6TR71</accession>
<dbReference type="InterPro" id="IPR000182">
    <property type="entry name" value="GNAT_dom"/>
</dbReference>
<dbReference type="PANTHER" id="PTHR43792">
    <property type="entry name" value="GNAT FAMILY, PUTATIVE (AFU_ORTHOLOGUE AFUA_3G00765)-RELATED-RELATED"/>
    <property type="match status" value="1"/>
</dbReference>
<dbReference type="InterPro" id="IPR051531">
    <property type="entry name" value="N-acetyltransferase"/>
</dbReference>
<evidence type="ECO:0000259" key="1">
    <source>
        <dbReference type="PROSITE" id="PS51186"/>
    </source>
</evidence>
<proteinExistence type="predicted"/>
<name>A0A6S6TR71_9BACT</name>
<sequence>MKASSRLHFRDLTTKDTQALLEIYSDVDAMKFRANPPVLNTEDALKMVAQATEAPSDGASKRWAVVRKDTQELIGTLVFNYHKQKETCTIGYSIGKKSWNNGYGKELLIAMIQEVNNTNCSLIKAFVHPENRASIRILEKQQFYQTDVNLPENVLTYCLDLPL</sequence>
<feature type="domain" description="N-acetyltransferase" evidence="1">
    <location>
        <begin position="7"/>
        <end position="163"/>
    </location>
</feature>
<dbReference type="GO" id="GO:0016747">
    <property type="term" value="F:acyltransferase activity, transferring groups other than amino-acyl groups"/>
    <property type="evidence" value="ECO:0007669"/>
    <property type="project" value="InterPro"/>
</dbReference>
<dbReference type="PROSITE" id="PS51186">
    <property type="entry name" value="GNAT"/>
    <property type="match status" value="1"/>
</dbReference>
<dbReference type="Pfam" id="PF13302">
    <property type="entry name" value="Acetyltransf_3"/>
    <property type="match status" value="1"/>
</dbReference>
<dbReference type="SUPFAM" id="SSF55729">
    <property type="entry name" value="Acyl-CoA N-acyltransferases (Nat)"/>
    <property type="match status" value="1"/>
</dbReference>
<organism evidence="2">
    <name type="scientific">uncultured Aureispira sp</name>
    <dbReference type="NCBI Taxonomy" id="1331704"/>
    <lineage>
        <taxon>Bacteria</taxon>
        <taxon>Pseudomonadati</taxon>
        <taxon>Bacteroidota</taxon>
        <taxon>Saprospiria</taxon>
        <taxon>Saprospirales</taxon>
        <taxon>Saprospiraceae</taxon>
        <taxon>Aureispira</taxon>
        <taxon>environmental samples</taxon>
    </lineage>
</organism>
<dbReference type="Gene3D" id="3.40.630.30">
    <property type="match status" value="1"/>
</dbReference>
<dbReference type="EMBL" id="CACVAQ010000358">
    <property type="protein sequence ID" value="CAA6825241.1"/>
    <property type="molecule type" value="Genomic_DNA"/>
</dbReference>
<evidence type="ECO:0000313" key="2">
    <source>
        <dbReference type="EMBL" id="CAA6825241.1"/>
    </source>
</evidence>
<dbReference type="AlphaFoldDB" id="A0A6S6TR71"/>
<dbReference type="InterPro" id="IPR016181">
    <property type="entry name" value="Acyl_CoA_acyltransferase"/>
</dbReference>